<dbReference type="EMBL" id="JASBWR010000071">
    <property type="protein sequence ID" value="KAJ9099096.1"/>
    <property type="molecule type" value="Genomic_DNA"/>
</dbReference>
<name>A0ACC2VJ14_9TREE</name>
<sequence length="406" mass="44971">MKFSILTTLAIAATAVAQPLLFKRDNTTERANVTATHIEQDESDNNDLQTSYGSHYALFQPKVVVISMFELERDPWLELLDFKHNITLPGLSPIYPTVHCTTNYSICQVTTGEGEINAAASITALSLSPLFDLTKTYFLIAGIAGGMPEYTTLGGVTFAKYAVQVGLEYQIDPREVEKTNPDWNTGYFAYGTKNPFTYPKNVYGTEVFELNEKLRDRAVDLASKVELDKGTKQNAKFRALYKEEAAKKEPFIAKCDVLTSDNYFSGPLLDEYFSNFTKLMTNGSGIYCSTAQEDNASLEALTRMDQYGLVDYERIVVMRTISDFAVPPPSMANNTVKFFTEADQGGIGASLTNLVKAGLPFVHDVIENWDDVYEKGTKYVPDNYIGDIYGTLGGTPDFGKESFGVA</sequence>
<keyword evidence="2" id="KW-1185">Reference proteome</keyword>
<proteinExistence type="predicted"/>
<comment type="caution">
    <text evidence="1">The sequence shown here is derived from an EMBL/GenBank/DDBJ whole genome shotgun (WGS) entry which is preliminary data.</text>
</comment>
<dbReference type="Proteomes" id="UP001241377">
    <property type="component" value="Unassembled WGS sequence"/>
</dbReference>
<reference evidence="1" key="1">
    <citation type="submission" date="2023-04" db="EMBL/GenBank/DDBJ databases">
        <title>Draft Genome sequencing of Naganishia species isolated from polar environments using Oxford Nanopore Technology.</title>
        <authorList>
            <person name="Leo P."/>
            <person name="Venkateswaran K."/>
        </authorList>
    </citation>
    <scope>NUCLEOTIDE SEQUENCE</scope>
    <source>
        <strain evidence="1">MNA-CCFEE 5261</strain>
    </source>
</reference>
<gene>
    <name evidence="1" type="ORF">QFC19_006146</name>
</gene>
<evidence type="ECO:0000313" key="2">
    <source>
        <dbReference type="Proteomes" id="UP001241377"/>
    </source>
</evidence>
<evidence type="ECO:0000313" key="1">
    <source>
        <dbReference type="EMBL" id="KAJ9099096.1"/>
    </source>
</evidence>
<organism evidence="1 2">
    <name type="scientific">Naganishia cerealis</name>
    <dbReference type="NCBI Taxonomy" id="610337"/>
    <lineage>
        <taxon>Eukaryota</taxon>
        <taxon>Fungi</taxon>
        <taxon>Dikarya</taxon>
        <taxon>Basidiomycota</taxon>
        <taxon>Agaricomycotina</taxon>
        <taxon>Tremellomycetes</taxon>
        <taxon>Filobasidiales</taxon>
        <taxon>Filobasidiaceae</taxon>
        <taxon>Naganishia</taxon>
    </lineage>
</organism>
<accession>A0ACC2VJ14</accession>
<protein>
    <submittedName>
        <fullName evidence="1">Uncharacterized protein</fullName>
    </submittedName>
</protein>